<proteinExistence type="predicted"/>
<dbReference type="KEGG" id="acm:AciX9_3579"/>
<dbReference type="PaxDb" id="1198114-AciX9_3579"/>
<dbReference type="InterPro" id="IPR036465">
    <property type="entry name" value="vWFA_dom_sf"/>
</dbReference>
<accession>E8X4U4</accession>
<dbReference type="CDD" id="cd00198">
    <property type="entry name" value="vWFA"/>
    <property type="match status" value="1"/>
</dbReference>
<evidence type="ECO:0000256" key="1">
    <source>
        <dbReference type="SAM" id="MobiDB-lite"/>
    </source>
</evidence>
<sequence length="324" mass="35884">MGQTAPVATPPAQQTAPQQPVQAPPQEAPGATGLSARPQGQDQPFQLTVRANLVSLVFTVTDKKGRFVKDLHLSDFGLLDNGLQPEKVLDFKQQTDLPLRVGIMLDTSSSIRTRFKFEQDSAIDFFLSVMHQNDRAFVEGFDVQTYLPQDYTNNIDLLDQGIRKLRPGGGTALFDSLYKTCRDQMLALQADNEVRKALILVSDGDDNYSRASMTDAIKMCQRADTIVYTISTDTSPTRGKGGAVLESISGATGGRTFFPIKLEDVAIGFKNIEIELRSQYLLQYRPAEFTQDGKFRTILLRGANRAKDLTVRARTGYFAPRPPQ</sequence>
<evidence type="ECO:0000313" key="3">
    <source>
        <dbReference type="EMBL" id="ADW70583.1"/>
    </source>
</evidence>
<dbReference type="Proteomes" id="UP000000343">
    <property type="component" value="Chromosome"/>
</dbReference>
<evidence type="ECO:0000259" key="2">
    <source>
        <dbReference type="SMART" id="SM00327"/>
    </source>
</evidence>
<dbReference type="SMART" id="SM00327">
    <property type="entry name" value="VWA"/>
    <property type="match status" value="1"/>
</dbReference>
<dbReference type="Gene3D" id="3.40.50.410">
    <property type="entry name" value="von Willebrand factor, type A domain"/>
    <property type="match status" value="1"/>
</dbReference>
<dbReference type="RefSeq" id="WP_013581894.1">
    <property type="nucleotide sequence ID" value="NC_015064.1"/>
</dbReference>
<protein>
    <submittedName>
        <fullName evidence="3">VWFA-related domain protein</fullName>
    </submittedName>
</protein>
<feature type="region of interest" description="Disordered" evidence="1">
    <location>
        <begin position="1"/>
        <end position="40"/>
    </location>
</feature>
<organism evidence="4">
    <name type="scientific">Granulicella tundricola (strain ATCC BAA-1859 / DSM 23138 / MP5ACTX9)</name>
    <dbReference type="NCBI Taxonomy" id="1198114"/>
    <lineage>
        <taxon>Bacteria</taxon>
        <taxon>Pseudomonadati</taxon>
        <taxon>Acidobacteriota</taxon>
        <taxon>Terriglobia</taxon>
        <taxon>Terriglobales</taxon>
        <taxon>Acidobacteriaceae</taxon>
        <taxon>Granulicella</taxon>
    </lineage>
</organism>
<dbReference type="STRING" id="1198114.AciX9_3579"/>
<feature type="domain" description="VWFA" evidence="2">
    <location>
        <begin position="98"/>
        <end position="280"/>
    </location>
</feature>
<name>E8X4U4_GRATM</name>
<gene>
    <name evidence="3" type="ordered locus">AciX9_3579</name>
</gene>
<dbReference type="HOGENOM" id="CLU_049429_0_0_0"/>
<dbReference type="InterPro" id="IPR002035">
    <property type="entry name" value="VWF_A"/>
</dbReference>
<dbReference type="EMBL" id="CP002480">
    <property type="protein sequence ID" value="ADW70583.1"/>
    <property type="molecule type" value="Genomic_DNA"/>
</dbReference>
<dbReference type="SUPFAM" id="SSF53300">
    <property type="entry name" value="vWA-like"/>
    <property type="match status" value="1"/>
</dbReference>
<dbReference type="AlphaFoldDB" id="E8X4U4"/>
<dbReference type="NCBIfam" id="TIGR03436">
    <property type="entry name" value="acidobact_VWFA"/>
    <property type="match status" value="1"/>
</dbReference>
<keyword evidence="4" id="KW-1185">Reference proteome</keyword>
<reference evidence="4" key="1">
    <citation type="submission" date="2011-01" db="EMBL/GenBank/DDBJ databases">
        <title>Complete sequence of chromosome of Acidobacterium sp. MP5ACTX9.</title>
        <authorList>
            <consortium name="US DOE Joint Genome Institute"/>
            <person name="Lucas S."/>
            <person name="Copeland A."/>
            <person name="Lapidus A."/>
            <person name="Cheng J.-F."/>
            <person name="Goodwin L."/>
            <person name="Pitluck S."/>
            <person name="Teshima H."/>
            <person name="Detter J.C."/>
            <person name="Han C."/>
            <person name="Tapia R."/>
            <person name="Land M."/>
            <person name="Hauser L."/>
            <person name="Kyrpides N."/>
            <person name="Ivanova N."/>
            <person name="Ovchinnikova G."/>
            <person name="Pagani I."/>
            <person name="Rawat S.R."/>
            <person name="Mannisto M."/>
            <person name="Haggblom M.M."/>
            <person name="Woyke T."/>
        </authorList>
    </citation>
    <scope>NUCLEOTIDE SEQUENCE [LARGE SCALE GENOMIC DNA]</scope>
    <source>
        <strain evidence="4">MP5ACTX9</strain>
    </source>
</reference>
<dbReference type="InterPro" id="IPR017802">
    <property type="entry name" value="VWFA-rel_acidobac-type"/>
</dbReference>
<feature type="compositionally biased region" description="Low complexity" evidence="1">
    <location>
        <begin position="1"/>
        <end position="21"/>
    </location>
</feature>
<dbReference type="eggNOG" id="COG2304">
    <property type="taxonomic scope" value="Bacteria"/>
</dbReference>
<evidence type="ECO:0000313" key="4">
    <source>
        <dbReference type="Proteomes" id="UP000000343"/>
    </source>
</evidence>